<feature type="region of interest" description="Disordered" evidence="1">
    <location>
        <begin position="1"/>
        <end position="52"/>
    </location>
</feature>
<reference evidence="2 3" key="1">
    <citation type="journal article" date="2021" name="BMC Genomics">
        <title>Datura genome reveals duplications of psychoactive alkaloid biosynthetic genes and high mutation rate following tissue culture.</title>
        <authorList>
            <person name="Rajewski A."/>
            <person name="Carter-House D."/>
            <person name="Stajich J."/>
            <person name="Litt A."/>
        </authorList>
    </citation>
    <scope>NUCLEOTIDE SEQUENCE [LARGE SCALE GENOMIC DNA]</scope>
    <source>
        <strain evidence="2">AR-01</strain>
    </source>
</reference>
<evidence type="ECO:0000313" key="3">
    <source>
        <dbReference type="Proteomes" id="UP000823775"/>
    </source>
</evidence>
<comment type="caution">
    <text evidence="2">The sequence shown here is derived from an EMBL/GenBank/DDBJ whole genome shotgun (WGS) entry which is preliminary data.</text>
</comment>
<organism evidence="2 3">
    <name type="scientific">Datura stramonium</name>
    <name type="common">Jimsonweed</name>
    <name type="synonym">Common thornapple</name>
    <dbReference type="NCBI Taxonomy" id="4076"/>
    <lineage>
        <taxon>Eukaryota</taxon>
        <taxon>Viridiplantae</taxon>
        <taxon>Streptophyta</taxon>
        <taxon>Embryophyta</taxon>
        <taxon>Tracheophyta</taxon>
        <taxon>Spermatophyta</taxon>
        <taxon>Magnoliopsida</taxon>
        <taxon>eudicotyledons</taxon>
        <taxon>Gunneridae</taxon>
        <taxon>Pentapetalae</taxon>
        <taxon>asterids</taxon>
        <taxon>lamiids</taxon>
        <taxon>Solanales</taxon>
        <taxon>Solanaceae</taxon>
        <taxon>Solanoideae</taxon>
        <taxon>Datureae</taxon>
        <taxon>Datura</taxon>
    </lineage>
</organism>
<protein>
    <submittedName>
        <fullName evidence="2">Uncharacterized protein</fullName>
    </submittedName>
</protein>
<dbReference type="Proteomes" id="UP000823775">
    <property type="component" value="Unassembled WGS sequence"/>
</dbReference>
<proteinExistence type="predicted"/>
<sequence>LREEEEAKHNDDSGEVSAGLQGALFESLGKAHSHRGSARMNSEADIDDDKKD</sequence>
<accession>A0ABS8UZ75</accession>
<dbReference type="EMBL" id="JACEIK010003062">
    <property type="protein sequence ID" value="MCD9640121.1"/>
    <property type="molecule type" value="Genomic_DNA"/>
</dbReference>
<name>A0ABS8UZ75_DATST</name>
<feature type="non-terminal residue" evidence="2">
    <location>
        <position position="1"/>
    </location>
</feature>
<feature type="compositionally biased region" description="Basic and acidic residues" evidence="1">
    <location>
        <begin position="1"/>
        <end position="12"/>
    </location>
</feature>
<gene>
    <name evidence="2" type="ORF">HAX54_025231</name>
</gene>
<evidence type="ECO:0000313" key="2">
    <source>
        <dbReference type="EMBL" id="MCD9640121.1"/>
    </source>
</evidence>
<keyword evidence="3" id="KW-1185">Reference proteome</keyword>
<evidence type="ECO:0000256" key="1">
    <source>
        <dbReference type="SAM" id="MobiDB-lite"/>
    </source>
</evidence>